<dbReference type="InterPro" id="IPR032675">
    <property type="entry name" value="LRR_dom_sf"/>
</dbReference>
<dbReference type="PANTHER" id="PTHR48051">
    <property type="match status" value="1"/>
</dbReference>
<dbReference type="InterPro" id="IPR055414">
    <property type="entry name" value="LRR_R13L4/SHOC2-like"/>
</dbReference>
<dbReference type="STRING" id="6205.A0A0R3WME2"/>
<organism evidence="6">
    <name type="scientific">Hydatigena taeniaeformis</name>
    <name type="common">Feline tapeworm</name>
    <name type="synonym">Taenia taeniaeformis</name>
    <dbReference type="NCBI Taxonomy" id="6205"/>
    <lineage>
        <taxon>Eukaryota</taxon>
        <taxon>Metazoa</taxon>
        <taxon>Spiralia</taxon>
        <taxon>Lophotrochozoa</taxon>
        <taxon>Platyhelminthes</taxon>
        <taxon>Cestoda</taxon>
        <taxon>Eucestoda</taxon>
        <taxon>Cyclophyllidea</taxon>
        <taxon>Taeniidae</taxon>
        <taxon>Hydatigera</taxon>
    </lineage>
</organism>
<dbReference type="Pfam" id="PF23598">
    <property type="entry name" value="LRR_14"/>
    <property type="match status" value="1"/>
</dbReference>
<reference evidence="4 5" key="2">
    <citation type="submission" date="2018-11" db="EMBL/GenBank/DDBJ databases">
        <authorList>
            <consortium name="Pathogen Informatics"/>
        </authorList>
    </citation>
    <scope>NUCLEOTIDE SEQUENCE [LARGE SCALE GENOMIC DNA]</scope>
</reference>
<dbReference type="PROSITE" id="PS51450">
    <property type="entry name" value="LRR"/>
    <property type="match status" value="3"/>
</dbReference>
<dbReference type="SMART" id="SM00369">
    <property type="entry name" value="LRR_TYP"/>
    <property type="match status" value="5"/>
</dbReference>
<evidence type="ECO:0000313" key="6">
    <source>
        <dbReference type="WBParaSite" id="TTAC_0000193001-mRNA-1"/>
    </source>
</evidence>
<keyword evidence="2" id="KW-0677">Repeat</keyword>
<dbReference type="InterPro" id="IPR003591">
    <property type="entry name" value="Leu-rich_rpt_typical-subtyp"/>
</dbReference>
<dbReference type="PANTHER" id="PTHR48051:SF54">
    <property type="entry name" value="LEUCINE-RICH REPEAT-CONTAINING PROTEIN"/>
    <property type="match status" value="1"/>
</dbReference>
<reference evidence="6" key="1">
    <citation type="submission" date="2017-02" db="UniProtKB">
        <authorList>
            <consortium name="WormBaseParasite"/>
        </authorList>
    </citation>
    <scope>IDENTIFICATION</scope>
</reference>
<gene>
    <name evidence="4" type="ORF">TTAC_LOCUS1917</name>
</gene>
<protein>
    <submittedName>
        <fullName evidence="6">Leucine-rich repeat-containing protein 1</fullName>
    </submittedName>
</protein>
<dbReference type="InterPro" id="IPR050216">
    <property type="entry name" value="LRR_domain-containing"/>
</dbReference>
<evidence type="ECO:0000313" key="4">
    <source>
        <dbReference type="EMBL" id="VDM18657.1"/>
    </source>
</evidence>
<dbReference type="SUPFAM" id="SSF52058">
    <property type="entry name" value="L domain-like"/>
    <property type="match status" value="1"/>
</dbReference>
<dbReference type="AlphaFoldDB" id="A0A0R3WME2"/>
<dbReference type="Proteomes" id="UP000274429">
    <property type="component" value="Unassembled WGS sequence"/>
</dbReference>
<name>A0A0R3WME2_HYDTA</name>
<dbReference type="Pfam" id="PF13855">
    <property type="entry name" value="LRR_8"/>
    <property type="match status" value="1"/>
</dbReference>
<accession>A0A0R3WME2</accession>
<dbReference type="Gene3D" id="3.80.10.10">
    <property type="entry name" value="Ribonuclease Inhibitor"/>
    <property type="match status" value="1"/>
</dbReference>
<keyword evidence="5" id="KW-1185">Reference proteome</keyword>
<dbReference type="SMART" id="SM00364">
    <property type="entry name" value="LRR_BAC"/>
    <property type="match status" value="5"/>
</dbReference>
<evidence type="ECO:0000259" key="3">
    <source>
        <dbReference type="Pfam" id="PF23598"/>
    </source>
</evidence>
<dbReference type="EMBL" id="UYWX01000604">
    <property type="protein sequence ID" value="VDM18657.1"/>
    <property type="molecule type" value="Genomic_DNA"/>
</dbReference>
<dbReference type="WBParaSite" id="TTAC_0000193001-mRNA-1">
    <property type="protein sequence ID" value="TTAC_0000193001-mRNA-1"/>
    <property type="gene ID" value="TTAC_0000193001"/>
</dbReference>
<keyword evidence="1" id="KW-0433">Leucine-rich repeat</keyword>
<evidence type="ECO:0000313" key="5">
    <source>
        <dbReference type="Proteomes" id="UP000274429"/>
    </source>
</evidence>
<sequence length="286" mass="32215">MCSVQCKYHGDAGLTKAREILSRQHLVVTRGIERVRSFPDWVSGVLVVQSCWGLAIRSVFFLLLPFCVRVATTKRTGMRDCAKKISRCRDEGKGHLNLSNSQLHALPTSIRDLGAHLCELFLYTNKLVSLPNEIGTLTQLTKLMVQENSLTSLPDSLAECTHLSILDVRHNKLCEIPPVIYRLPNLVLLLLRCNRIRVVDCEIGRLTKLQVLSLRENKIRQLPSIPGICELKQLTTLDVSKNQLEHLPEEIGQCRNLTEISLQNNELTSLPESIGELALLERLGIR</sequence>
<dbReference type="OrthoDB" id="676979at2759"/>
<evidence type="ECO:0000256" key="2">
    <source>
        <dbReference type="ARBA" id="ARBA00022737"/>
    </source>
</evidence>
<evidence type="ECO:0000256" key="1">
    <source>
        <dbReference type="ARBA" id="ARBA00022614"/>
    </source>
</evidence>
<dbReference type="GO" id="GO:0005737">
    <property type="term" value="C:cytoplasm"/>
    <property type="evidence" value="ECO:0007669"/>
    <property type="project" value="TreeGrafter"/>
</dbReference>
<proteinExistence type="predicted"/>
<feature type="domain" description="Disease resistance R13L4/SHOC-2-like LRR" evidence="3">
    <location>
        <begin position="202"/>
        <end position="284"/>
    </location>
</feature>
<dbReference type="InterPro" id="IPR001611">
    <property type="entry name" value="Leu-rich_rpt"/>
</dbReference>